<gene>
    <name evidence="3" type="ORF">A8C75_02870</name>
</gene>
<evidence type="ECO:0000259" key="2">
    <source>
        <dbReference type="Pfam" id="PF02169"/>
    </source>
</evidence>
<dbReference type="OrthoDB" id="7348506at2"/>
<dbReference type="Proteomes" id="UP000078070">
    <property type="component" value="Chromosome"/>
</dbReference>
<keyword evidence="1" id="KW-0732">Signal</keyword>
<feature type="chain" id="PRO_5008386462" description="Lipoprotein LPP20-like domain-containing protein" evidence="1">
    <location>
        <begin position="28"/>
        <end position="155"/>
    </location>
</feature>
<evidence type="ECO:0000256" key="1">
    <source>
        <dbReference type="SAM" id="SignalP"/>
    </source>
</evidence>
<protein>
    <recommendedName>
        <fullName evidence="2">Lipoprotein LPP20-like domain-containing protein</fullName>
    </recommendedName>
</protein>
<proteinExistence type="predicted"/>
<dbReference type="InterPro" id="IPR007293">
    <property type="entry name" value="FlgP"/>
</dbReference>
<dbReference type="KEGG" id="mars:A8C75_02870"/>
<feature type="signal peptide" evidence="1">
    <location>
        <begin position="1"/>
        <end position="27"/>
    </location>
</feature>
<reference evidence="4" key="1">
    <citation type="submission" date="2016-05" db="EMBL/GenBank/DDBJ databases">
        <authorList>
            <person name="Baek K."/>
            <person name="Yang S.-J."/>
        </authorList>
    </citation>
    <scope>NUCLEOTIDE SEQUENCE [LARGE SCALE GENOMIC DNA]</scope>
    <source>
        <strain evidence="4">ST58-10</strain>
    </source>
</reference>
<dbReference type="STRING" id="1821621.A8C75_02870"/>
<dbReference type="Pfam" id="PF02169">
    <property type="entry name" value="LPP20"/>
    <property type="match status" value="1"/>
</dbReference>
<keyword evidence="4" id="KW-1185">Reference proteome</keyword>
<dbReference type="InterPro" id="IPR024952">
    <property type="entry name" value="LPP20-like_dom"/>
</dbReference>
<reference evidence="3 4" key="2">
    <citation type="journal article" date="2018" name="Int. J. Syst. Evol. Microbiol.">
        <title>Marinobacterium aestuarii sp. nov., a benzene-degrading marine bacterium isolated from estuary sediment.</title>
        <authorList>
            <person name="Bae S.S."/>
            <person name="Jung J."/>
            <person name="Chung D."/>
            <person name="Baek K."/>
        </authorList>
    </citation>
    <scope>NUCLEOTIDE SEQUENCE [LARGE SCALE GENOMIC DNA]</scope>
    <source>
        <strain evidence="3 4">ST58-10</strain>
    </source>
</reference>
<organism evidence="3 4">
    <name type="scientific">Marinobacterium aestuarii</name>
    <dbReference type="NCBI Taxonomy" id="1821621"/>
    <lineage>
        <taxon>Bacteria</taxon>
        <taxon>Pseudomonadati</taxon>
        <taxon>Pseudomonadota</taxon>
        <taxon>Gammaproteobacteria</taxon>
        <taxon>Oceanospirillales</taxon>
        <taxon>Oceanospirillaceae</taxon>
        <taxon>Marinobacterium</taxon>
    </lineage>
</organism>
<sequence length="155" mass="17045">MNMTAGVRLSLAGVALALLMGCSSVQHGWQASSAHYTGRPQEVERRAPELVTATGYAPISLQPGQTEQHRVLLAMRASKLRAYQELAAVVHGQYLYGTTQVNDMVMQNDRFRAAVSGIVRGARVVKSYPVQDDTYATILELDLSQVQRAWVVSER</sequence>
<evidence type="ECO:0000313" key="4">
    <source>
        <dbReference type="Proteomes" id="UP000078070"/>
    </source>
</evidence>
<dbReference type="RefSeq" id="WP_067377846.1">
    <property type="nucleotide sequence ID" value="NZ_CP015839.1"/>
</dbReference>
<name>A0A1A9EUK3_9GAMM</name>
<feature type="domain" description="Lipoprotein LPP20-like" evidence="2">
    <location>
        <begin position="64"/>
        <end position="142"/>
    </location>
</feature>
<dbReference type="PIRSF" id="PIRSF028687">
    <property type="entry name" value="UCP028687"/>
    <property type="match status" value="1"/>
</dbReference>
<accession>A0A1A9EUK3</accession>
<dbReference type="AlphaFoldDB" id="A0A1A9EUK3"/>
<evidence type="ECO:0000313" key="3">
    <source>
        <dbReference type="EMBL" id="ANG61517.1"/>
    </source>
</evidence>
<dbReference type="EMBL" id="CP015839">
    <property type="protein sequence ID" value="ANG61517.1"/>
    <property type="molecule type" value="Genomic_DNA"/>
</dbReference>